<dbReference type="InterPro" id="IPR012677">
    <property type="entry name" value="Nucleotide-bd_a/b_plait_sf"/>
</dbReference>
<dbReference type="Gene3D" id="4.10.1000.10">
    <property type="entry name" value="Zinc finger, CCCH-type"/>
    <property type="match status" value="1"/>
</dbReference>
<keyword evidence="1 7" id="KW-0479">Metal-binding</keyword>
<dbReference type="PROSITE" id="PS50103">
    <property type="entry name" value="ZF_C3H1"/>
    <property type="match status" value="1"/>
</dbReference>
<dbReference type="FunCoup" id="A0A409VLA9">
    <property type="interactions" value="552"/>
</dbReference>
<dbReference type="InterPro" id="IPR000571">
    <property type="entry name" value="Znf_CCCH"/>
</dbReference>
<evidence type="ECO:0000256" key="2">
    <source>
        <dbReference type="ARBA" id="ARBA00022771"/>
    </source>
</evidence>
<comment type="function">
    <text evidence="5">May be involved in the turnover of nuclear polyadenylated (pA+) RNA.</text>
</comment>
<organism evidence="11 12">
    <name type="scientific">Panaeolus cyanescens</name>
    <dbReference type="NCBI Taxonomy" id="181874"/>
    <lineage>
        <taxon>Eukaryota</taxon>
        <taxon>Fungi</taxon>
        <taxon>Dikarya</taxon>
        <taxon>Basidiomycota</taxon>
        <taxon>Agaricomycotina</taxon>
        <taxon>Agaricomycetes</taxon>
        <taxon>Agaricomycetidae</taxon>
        <taxon>Agaricales</taxon>
        <taxon>Agaricineae</taxon>
        <taxon>Galeropsidaceae</taxon>
        <taxon>Panaeolus</taxon>
    </lineage>
</organism>
<dbReference type="STRING" id="181874.A0A409VLA9"/>
<keyword evidence="4 6" id="KW-0694">RNA-binding</keyword>
<evidence type="ECO:0000313" key="11">
    <source>
        <dbReference type="EMBL" id="PPQ67018.1"/>
    </source>
</evidence>
<evidence type="ECO:0000313" key="12">
    <source>
        <dbReference type="Proteomes" id="UP000284842"/>
    </source>
</evidence>
<feature type="region of interest" description="Disordered" evidence="8">
    <location>
        <begin position="82"/>
        <end position="159"/>
    </location>
</feature>
<reference evidence="11 12" key="1">
    <citation type="journal article" date="2018" name="Evol. Lett.">
        <title>Horizontal gene cluster transfer increased hallucinogenic mushroom diversity.</title>
        <authorList>
            <person name="Reynolds H.T."/>
            <person name="Vijayakumar V."/>
            <person name="Gluck-Thaler E."/>
            <person name="Korotkin H.B."/>
            <person name="Matheny P.B."/>
            <person name="Slot J.C."/>
        </authorList>
    </citation>
    <scope>NUCLEOTIDE SEQUENCE [LARGE SCALE GENOMIC DNA]</scope>
    <source>
        <strain evidence="11 12">2629</strain>
    </source>
</reference>
<evidence type="ECO:0008006" key="13">
    <source>
        <dbReference type="Google" id="ProtNLM"/>
    </source>
</evidence>
<dbReference type="SUPFAM" id="SSF90229">
    <property type="entry name" value="CCCH zinc finger"/>
    <property type="match status" value="1"/>
</dbReference>
<proteinExistence type="predicted"/>
<feature type="domain" description="RRM" evidence="9">
    <location>
        <begin position="416"/>
        <end position="488"/>
    </location>
</feature>
<dbReference type="GO" id="GO:0003723">
    <property type="term" value="F:RNA binding"/>
    <property type="evidence" value="ECO:0007669"/>
    <property type="project" value="UniProtKB-UniRule"/>
</dbReference>
<feature type="compositionally biased region" description="Basic and acidic residues" evidence="8">
    <location>
        <begin position="597"/>
        <end position="608"/>
    </location>
</feature>
<keyword evidence="2 7" id="KW-0863">Zinc-finger</keyword>
<feature type="region of interest" description="Disordered" evidence="8">
    <location>
        <begin position="510"/>
        <end position="550"/>
    </location>
</feature>
<evidence type="ECO:0000256" key="8">
    <source>
        <dbReference type="SAM" id="MobiDB-lite"/>
    </source>
</evidence>
<feature type="region of interest" description="Disordered" evidence="8">
    <location>
        <begin position="597"/>
        <end position="660"/>
    </location>
</feature>
<dbReference type="Gene3D" id="3.30.70.330">
    <property type="match status" value="1"/>
</dbReference>
<dbReference type="InterPro" id="IPR036855">
    <property type="entry name" value="Znf_CCCH_sf"/>
</dbReference>
<evidence type="ECO:0000256" key="3">
    <source>
        <dbReference type="ARBA" id="ARBA00022833"/>
    </source>
</evidence>
<dbReference type="InterPro" id="IPR000504">
    <property type="entry name" value="RRM_dom"/>
</dbReference>
<dbReference type="AlphaFoldDB" id="A0A409VLA9"/>
<dbReference type="InterPro" id="IPR002483">
    <property type="entry name" value="PWI_dom"/>
</dbReference>
<feature type="zinc finger region" description="C3H1-type" evidence="7">
    <location>
        <begin position="189"/>
        <end position="217"/>
    </location>
</feature>
<feature type="region of interest" description="Disordered" evidence="8">
    <location>
        <begin position="794"/>
        <end position="863"/>
    </location>
</feature>
<dbReference type="PANTHER" id="PTHR14398">
    <property type="entry name" value="RNA RECOGNITION RRM/RNP DOMAIN"/>
    <property type="match status" value="1"/>
</dbReference>
<feature type="compositionally biased region" description="Acidic residues" evidence="8">
    <location>
        <begin position="853"/>
        <end position="863"/>
    </location>
</feature>
<dbReference type="EMBL" id="NHTK01006028">
    <property type="protein sequence ID" value="PPQ67018.1"/>
    <property type="molecule type" value="Genomic_DNA"/>
</dbReference>
<dbReference type="InterPro" id="IPR035979">
    <property type="entry name" value="RBD_domain_sf"/>
</dbReference>
<dbReference type="Gene3D" id="1.20.1390.10">
    <property type="entry name" value="PWI domain"/>
    <property type="match status" value="1"/>
</dbReference>
<dbReference type="Proteomes" id="UP000284842">
    <property type="component" value="Unassembled WGS sequence"/>
</dbReference>
<feature type="compositionally biased region" description="Gly residues" evidence="8">
    <location>
        <begin position="387"/>
        <end position="400"/>
    </location>
</feature>
<evidence type="ECO:0000256" key="4">
    <source>
        <dbReference type="ARBA" id="ARBA00022884"/>
    </source>
</evidence>
<dbReference type="GO" id="GO:0005634">
    <property type="term" value="C:nucleus"/>
    <property type="evidence" value="ECO:0007669"/>
    <property type="project" value="TreeGrafter"/>
</dbReference>
<keyword evidence="3 7" id="KW-0862">Zinc</keyword>
<dbReference type="SMART" id="SM00360">
    <property type="entry name" value="RRM"/>
    <property type="match status" value="1"/>
</dbReference>
<feature type="domain" description="C3H1-type" evidence="10">
    <location>
        <begin position="189"/>
        <end position="217"/>
    </location>
</feature>
<dbReference type="InterPro" id="IPR045137">
    <property type="entry name" value="RBM26/27"/>
</dbReference>
<accession>A0A409VLA9</accession>
<dbReference type="CDD" id="cd12257">
    <property type="entry name" value="RRM1_RBM26_like"/>
    <property type="match status" value="1"/>
</dbReference>
<feature type="compositionally biased region" description="Low complexity" evidence="8">
    <location>
        <begin position="698"/>
        <end position="712"/>
    </location>
</feature>
<evidence type="ECO:0000259" key="9">
    <source>
        <dbReference type="PROSITE" id="PS50102"/>
    </source>
</evidence>
<protein>
    <recommendedName>
        <fullName evidence="13">C3H1-type domain-containing protein</fullName>
    </recommendedName>
</protein>
<feature type="region of interest" description="Disordered" evidence="8">
    <location>
        <begin position="289"/>
        <end position="340"/>
    </location>
</feature>
<dbReference type="SMART" id="SM00356">
    <property type="entry name" value="ZnF_C3H1"/>
    <property type="match status" value="1"/>
</dbReference>
<dbReference type="Pfam" id="PF01480">
    <property type="entry name" value="PWI"/>
    <property type="match status" value="1"/>
</dbReference>
<dbReference type="SUPFAM" id="SSF54928">
    <property type="entry name" value="RNA-binding domain, RBD"/>
    <property type="match status" value="1"/>
</dbReference>
<dbReference type="PROSITE" id="PS50102">
    <property type="entry name" value="RRM"/>
    <property type="match status" value="1"/>
</dbReference>
<feature type="compositionally biased region" description="Low complexity" evidence="8">
    <location>
        <begin position="609"/>
        <end position="619"/>
    </location>
</feature>
<comment type="caution">
    <text evidence="11">The sequence shown here is derived from an EMBL/GenBank/DDBJ whole genome shotgun (WGS) entry which is preliminary data.</text>
</comment>
<evidence type="ECO:0000256" key="5">
    <source>
        <dbReference type="ARBA" id="ARBA00043866"/>
    </source>
</evidence>
<dbReference type="InParanoid" id="A0A409VLA9"/>
<feature type="compositionally biased region" description="Low complexity" evidence="8">
    <location>
        <begin position="308"/>
        <end position="318"/>
    </location>
</feature>
<dbReference type="PANTHER" id="PTHR14398:SF0">
    <property type="entry name" value="ZINC FINGER PROTEIN SWM"/>
    <property type="match status" value="1"/>
</dbReference>
<evidence type="ECO:0000256" key="7">
    <source>
        <dbReference type="PROSITE-ProRule" id="PRU00723"/>
    </source>
</evidence>
<feature type="compositionally biased region" description="Gly residues" evidence="8">
    <location>
        <begin position="144"/>
        <end position="153"/>
    </location>
</feature>
<evidence type="ECO:0000256" key="6">
    <source>
        <dbReference type="PROSITE-ProRule" id="PRU00176"/>
    </source>
</evidence>
<keyword evidence="12" id="KW-1185">Reference proteome</keyword>
<gene>
    <name evidence="11" type="ORF">CVT24_011312</name>
</gene>
<dbReference type="Pfam" id="PF00642">
    <property type="entry name" value="zf-CCCH"/>
    <property type="match status" value="1"/>
</dbReference>
<feature type="compositionally biased region" description="Low complexity" evidence="8">
    <location>
        <begin position="527"/>
        <end position="550"/>
    </location>
</feature>
<feature type="compositionally biased region" description="Basic and acidic residues" evidence="8">
    <location>
        <begin position="624"/>
        <end position="644"/>
    </location>
</feature>
<name>A0A409VLA9_9AGAR</name>
<feature type="region of interest" description="Disordered" evidence="8">
    <location>
        <begin position="698"/>
        <end position="717"/>
    </location>
</feature>
<evidence type="ECO:0000256" key="1">
    <source>
        <dbReference type="ARBA" id="ARBA00022723"/>
    </source>
</evidence>
<feature type="region of interest" description="Disordered" evidence="8">
    <location>
        <begin position="371"/>
        <end position="413"/>
    </location>
</feature>
<sequence>MVFDQANASHLKPWLVRTLEPICDAEPGALADYILALLKHNAPEPEMRAELGRQLEEFLETECAGFIDTLFTALRTKSYLPYTATPSSPSTKPVDGGIPIPIDVLLPHSQGDRGRKRSNSNDEADGRPSKGARFNHDGQYSRYGSGGSQGWGRPGQQMMMPGFGMPMFPGNGMPQMGGGRRQQGYQPPDQKRGICRDYHNNGYCARGAMCKYSHGEDAVVPGQLYPMNMGLPFMPMFPGGGLPFMPGAAYDPHEARMDMRPVSNRPPRAPTLPRIQQEDGTVINTINASGELPVIQDLTPVTPRDPPDQSQSQQQQQQQPPPEQPIPDEDVDMRTPSMPLLEGMGGGYNPMMGLNPPNGQSYPQPMQDIDGAMPQPGMRPPTLSRGGYRGRGGGNRGRGGMFPDAQGFRPEKRNDKTLVVEKIPEDKLTLEQVNDWFKRFGTVTNVAIDAMTAKALVSFASHQEAHAAWKAEEAVFGNRFVKVFWHRPMEGHGQVGARMLAASGPLVANMGGKPTTPSQPPSAMSITPSATSGTSTPKKPPTTTAGTSATMSALAAKQQKLEETIAEQKTLMAAFETASPEEKKGIMAKLRKLGEEQSKLSSEAKEEAAAAAAAAKKAAPNGVSEKERLEKERLDQELDLHGETEQSGQGESTEDLKAKLEKLKAEAASLGLDSALSSGAPPYRGGYRGRARGAPRGYYRGGPVMRGGPPRGSMKLDNRPKKLLVKGVSEENTQTLRDWYETTGQLESVEPSDTDKTYIVSFRTRSAAEQGLAKGSNIPIVGTVQISWFTGSSSTAKGALSSKPAGVSGGATKTDGGEDTTMRGPTDVDAGTSYTAESTTHEEEIVASGWGGGDEDGDGMGML</sequence>
<evidence type="ECO:0000259" key="10">
    <source>
        <dbReference type="PROSITE" id="PS50103"/>
    </source>
</evidence>
<dbReference type="OrthoDB" id="443401at2759"/>
<dbReference type="GO" id="GO:0008270">
    <property type="term" value="F:zinc ion binding"/>
    <property type="evidence" value="ECO:0007669"/>
    <property type="project" value="UniProtKB-KW"/>
</dbReference>